<dbReference type="Proteomes" id="UP000194280">
    <property type="component" value="Unassembled WGS sequence"/>
</dbReference>
<keyword evidence="2" id="KW-0067">ATP-binding</keyword>
<organism evidence="4 5">
    <name type="scientific">Hortaea werneckii EXF-2000</name>
    <dbReference type="NCBI Taxonomy" id="1157616"/>
    <lineage>
        <taxon>Eukaryota</taxon>
        <taxon>Fungi</taxon>
        <taxon>Dikarya</taxon>
        <taxon>Ascomycota</taxon>
        <taxon>Pezizomycotina</taxon>
        <taxon>Dothideomycetes</taxon>
        <taxon>Dothideomycetidae</taxon>
        <taxon>Mycosphaerellales</taxon>
        <taxon>Teratosphaeriaceae</taxon>
        <taxon>Hortaea</taxon>
    </lineage>
</organism>
<dbReference type="InterPro" id="IPR027417">
    <property type="entry name" value="P-loop_NTPase"/>
</dbReference>
<dbReference type="PANTHER" id="PTHR24223:SF415">
    <property type="entry name" value="FI20190P1"/>
    <property type="match status" value="1"/>
</dbReference>
<feature type="domain" description="ABC transporter" evidence="3">
    <location>
        <begin position="5"/>
        <end position="114"/>
    </location>
</feature>
<sequence>MLATILPESGKITIDNIDLASVDKQALRSRVTFLAQDPVLFPGTMRENLDPVEEHSDEDCELVLRRVCGRQGWDLKTKIEAGGRNLSQGQRQLVGLARAVLRRSAIIILDEATASIDRETAMQIQQVMHEEMKDSTVITIAHRLEAVRHADYCVVLGKGKILEQGPASDMLKHHTEDMVDDASQQ</sequence>
<comment type="caution">
    <text evidence="4">The sequence shown here is derived from an EMBL/GenBank/DDBJ whole genome shotgun (WGS) entry which is preliminary data.</text>
</comment>
<dbReference type="OrthoDB" id="6500128at2759"/>
<dbReference type="InterPro" id="IPR003439">
    <property type="entry name" value="ABC_transporter-like_ATP-bd"/>
</dbReference>
<evidence type="ECO:0000259" key="3">
    <source>
        <dbReference type="Pfam" id="PF00005"/>
    </source>
</evidence>
<gene>
    <name evidence="4" type="ORF">BTJ68_02570</name>
</gene>
<accession>A0A1Z5TL97</accession>
<protein>
    <recommendedName>
        <fullName evidence="3">ABC transporter domain-containing protein</fullName>
    </recommendedName>
</protein>
<dbReference type="InterPro" id="IPR017871">
    <property type="entry name" value="ABC_transporter-like_CS"/>
</dbReference>
<dbReference type="Gene3D" id="3.40.50.300">
    <property type="entry name" value="P-loop containing nucleotide triphosphate hydrolases"/>
    <property type="match status" value="1"/>
</dbReference>
<proteinExistence type="predicted"/>
<dbReference type="EMBL" id="MUNK01000027">
    <property type="protein sequence ID" value="OTA36806.1"/>
    <property type="molecule type" value="Genomic_DNA"/>
</dbReference>
<dbReference type="InParanoid" id="A0A1Z5TL97"/>
<dbReference type="GO" id="GO:0016887">
    <property type="term" value="F:ATP hydrolysis activity"/>
    <property type="evidence" value="ECO:0007669"/>
    <property type="project" value="InterPro"/>
</dbReference>
<dbReference type="PROSITE" id="PS00211">
    <property type="entry name" value="ABC_TRANSPORTER_1"/>
    <property type="match status" value="1"/>
</dbReference>
<name>A0A1Z5TL97_HORWE</name>
<evidence type="ECO:0000256" key="2">
    <source>
        <dbReference type="ARBA" id="ARBA00022840"/>
    </source>
</evidence>
<dbReference type="AlphaFoldDB" id="A0A1Z5TL97"/>
<dbReference type="InterPro" id="IPR050173">
    <property type="entry name" value="ABC_transporter_C-like"/>
</dbReference>
<dbReference type="GO" id="GO:0016020">
    <property type="term" value="C:membrane"/>
    <property type="evidence" value="ECO:0007669"/>
    <property type="project" value="TreeGrafter"/>
</dbReference>
<dbReference type="GO" id="GO:0005524">
    <property type="term" value="F:ATP binding"/>
    <property type="evidence" value="ECO:0007669"/>
    <property type="project" value="UniProtKB-KW"/>
</dbReference>
<dbReference type="PANTHER" id="PTHR24223">
    <property type="entry name" value="ATP-BINDING CASSETTE SUB-FAMILY C"/>
    <property type="match status" value="1"/>
</dbReference>
<dbReference type="VEuPathDB" id="FungiDB:BTJ68_02570"/>
<dbReference type="SUPFAM" id="SSF52540">
    <property type="entry name" value="P-loop containing nucleoside triphosphate hydrolases"/>
    <property type="match status" value="1"/>
</dbReference>
<dbReference type="GO" id="GO:0042626">
    <property type="term" value="F:ATPase-coupled transmembrane transporter activity"/>
    <property type="evidence" value="ECO:0007669"/>
    <property type="project" value="TreeGrafter"/>
</dbReference>
<reference evidence="4 5" key="1">
    <citation type="submission" date="2017-01" db="EMBL/GenBank/DDBJ databases">
        <title>The recent genome duplication of the halophilic yeast Hortaea werneckii: insights from long-read sequencing.</title>
        <authorList>
            <person name="Sinha S."/>
            <person name="Flibotte S."/>
            <person name="Neira M."/>
            <person name="Lenassi M."/>
            <person name="Gostincar C."/>
            <person name="Stajich J.E."/>
            <person name="Nislow C.E."/>
        </authorList>
    </citation>
    <scope>NUCLEOTIDE SEQUENCE [LARGE SCALE GENOMIC DNA]</scope>
    <source>
        <strain evidence="4 5">EXF-2000</strain>
    </source>
</reference>
<dbReference type="STRING" id="1157616.A0A1Z5TL97"/>
<keyword evidence="5" id="KW-1185">Reference proteome</keyword>
<evidence type="ECO:0000313" key="5">
    <source>
        <dbReference type="Proteomes" id="UP000194280"/>
    </source>
</evidence>
<evidence type="ECO:0000256" key="1">
    <source>
        <dbReference type="ARBA" id="ARBA00022741"/>
    </source>
</evidence>
<evidence type="ECO:0000313" key="4">
    <source>
        <dbReference type="EMBL" id="OTA36806.1"/>
    </source>
</evidence>
<dbReference type="Pfam" id="PF00005">
    <property type="entry name" value="ABC_tran"/>
    <property type="match status" value="1"/>
</dbReference>
<keyword evidence="1" id="KW-0547">Nucleotide-binding</keyword>